<organism evidence="1 2">
    <name type="scientific">Cohnella phaseoli</name>
    <dbReference type="NCBI Taxonomy" id="456490"/>
    <lineage>
        <taxon>Bacteria</taxon>
        <taxon>Bacillati</taxon>
        <taxon>Bacillota</taxon>
        <taxon>Bacilli</taxon>
        <taxon>Bacillales</taxon>
        <taxon>Paenibacillaceae</taxon>
        <taxon>Cohnella</taxon>
    </lineage>
</organism>
<proteinExistence type="predicted"/>
<protein>
    <submittedName>
        <fullName evidence="1">Uncharacterized protein</fullName>
    </submittedName>
</protein>
<reference evidence="1 2" key="1">
    <citation type="submission" date="2018-07" db="EMBL/GenBank/DDBJ databases">
        <title>Genomic Encyclopedia of Type Strains, Phase III (KMG-III): the genomes of soil and plant-associated and newly described type strains.</title>
        <authorList>
            <person name="Whitman W."/>
        </authorList>
    </citation>
    <scope>NUCLEOTIDE SEQUENCE [LARGE SCALE GENOMIC DNA]</scope>
    <source>
        <strain evidence="1 2">CECT 7287</strain>
    </source>
</reference>
<keyword evidence="2" id="KW-1185">Reference proteome</keyword>
<evidence type="ECO:0000313" key="2">
    <source>
        <dbReference type="Proteomes" id="UP000256977"/>
    </source>
</evidence>
<dbReference type="AlphaFoldDB" id="A0A3D9KC35"/>
<sequence length="311" mass="35493">MSEVWLKAAAAALFLTWISILLAMRKPGPGLPAILDPKKAFASEEDSVEPEAVAAAPPYSFSKWEKLLGEEDGTCKFICENPRWEEAAEAYDVFAKSCEEKGIVFVGRERSDWISRRITAHFDDCRLMPLLWAENYHVHLVQGRSLFDLLREAAPFSIIIISVKDDGSQALNHDWQEKLCEVGVRSLTREHLRHSYINIIWKKYHNTYINLYEECSVGPLAKRYDQGDFINDFKFPMCLEVESAGYHAGNYSRIRIDGRQCSQNLRGMNIAVFDMIDSKAEGIYRVDTFITMYEDNAIYRAVPAEGEKNAS</sequence>
<gene>
    <name evidence="1" type="ORF">DFP98_107202</name>
</gene>
<dbReference type="EMBL" id="QRDZ01000007">
    <property type="protein sequence ID" value="RED84094.1"/>
    <property type="molecule type" value="Genomic_DNA"/>
</dbReference>
<accession>A0A3D9KC35</accession>
<dbReference type="OrthoDB" id="396512at2"/>
<name>A0A3D9KC35_9BACL</name>
<comment type="caution">
    <text evidence="1">The sequence shown here is derived from an EMBL/GenBank/DDBJ whole genome shotgun (WGS) entry which is preliminary data.</text>
</comment>
<evidence type="ECO:0000313" key="1">
    <source>
        <dbReference type="EMBL" id="RED84094.1"/>
    </source>
</evidence>
<dbReference type="RefSeq" id="WP_116060717.1">
    <property type="nucleotide sequence ID" value="NZ_QRDZ01000007.1"/>
</dbReference>
<dbReference type="Proteomes" id="UP000256977">
    <property type="component" value="Unassembled WGS sequence"/>
</dbReference>